<dbReference type="NCBIfam" id="NF040864">
    <property type="entry name" value="HgcB_ferredoxin"/>
    <property type="match status" value="1"/>
</dbReference>
<proteinExistence type="predicted"/>
<reference evidence="8 9" key="1">
    <citation type="submission" date="2019-11" db="EMBL/GenBank/DDBJ databases">
        <authorList>
            <person name="Zheng R.K."/>
            <person name="Sun C.M."/>
        </authorList>
    </citation>
    <scope>NUCLEOTIDE SEQUENCE [LARGE SCALE GENOMIC DNA]</scope>
    <source>
        <strain evidence="8 9">SRB007</strain>
    </source>
</reference>
<keyword evidence="2" id="KW-0004">4Fe-4S</keyword>
<dbReference type="GO" id="GO:0005506">
    <property type="term" value="F:iron ion binding"/>
    <property type="evidence" value="ECO:0007669"/>
    <property type="project" value="UniProtKB-UniRule"/>
</dbReference>
<dbReference type="InterPro" id="IPR050572">
    <property type="entry name" value="Fe-S_Ferredoxin"/>
</dbReference>
<evidence type="ECO:0000256" key="2">
    <source>
        <dbReference type="ARBA" id="ARBA00022485"/>
    </source>
</evidence>
<sequence>MKDFRYIDGVSTLTLDRDTCVGCGLCTEVCPQRVLRVREGKAEIIDFDACMECGACVTNCPVSALSVHPGVGCASHILSVWLSRLTGRKVTSCC</sequence>
<evidence type="ECO:0000256" key="4">
    <source>
        <dbReference type="ARBA" id="ARBA00023004"/>
    </source>
</evidence>
<name>A0A6I6JHU8_9BACT</name>
<dbReference type="InterPro" id="IPR017900">
    <property type="entry name" value="4Fe4S_Fe_S_CS"/>
</dbReference>
<dbReference type="InterPro" id="IPR001080">
    <property type="entry name" value="3Fe4S_ferredoxin"/>
</dbReference>
<evidence type="ECO:0000313" key="9">
    <source>
        <dbReference type="Proteomes" id="UP000428328"/>
    </source>
</evidence>
<keyword evidence="6" id="KW-0249">Electron transport</keyword>
<dbReference type="GO" id="GO:0009055">
    <property type="term" value="F:electron transfer activity"/>
    <property type="evidence" value="ECO:0007669"/>
    <property type="project" value="UniProtKB-UniRule"/>
</dbReference>
<comment type="function">
    <text evidence="1 6">Ferredoxins are iron-sulfur proteins that transfer electrons in a wide variety of metabolic reactions.</text>
</comment>
<accession>A0A6I6JHU8</accession>
<dbReference type="PANTHER" id="PTHR43687:SF4">
    <property type="entry name" value="BLR5484 PROTEIN"/>
    <property type="match status" value="1"/>
</dbReference>
<protein>
    <recommendedName>
        <fullName evidence="6">Ferredoxin</fullName>
    </recommendedName>
</protein>
<evidence type="ECO:0000259" key="7">
    <source>
        <dbReference type="PROSITE" id="PS51379"/>
    </source>
</evidence>
<dbReference type="InterPro" id="IPR017896">
    <property type="entry name" value="4Fe4S_Fe-S-bd"/>
</dbReference>
<dbReference type="KEGG" id="psel:GM415_17060"/>
<dbReference type="Pfam" id="PF13237">
    <property type="entry name" value="Fer4_10"/>
    <property type="match status" value="1"/>
</dbReference>
<evidence type="ECO:0000256" key="1">
    <source>
        <dbReference type="ARBA" id="ARBA00003532"/>
    </source>
</evidence>
<evidence type="ECO:0000256" key="6">
    <source>
        <dbReference type="RuleBase" id="RU368020"/>
    </source>
</evidence>
<dbReference type="Gene3D" id="3.30.70.20">
    <property type="match status" value="2"/>
</dbReference>
<dbReference type="RefSeq" id="WP_158950321.1">
    <property type="nucleotide sequence ID" value="NZ_CP046400.1"/>
</dbReference>
<keyword evidence="5 6" id="KW-0411">Iron-sulfur</keyword>
<feature type="domain" description="4Fe-4S ferredoxin-type" evidence="7">
    <location>
        <begin position="11"/>
        <end position="40"/>
    </location>
</feature>
<dbReference type="SUPFAM" id="SSF54862">
    <property type="entry name" value="4Fe-4S ferredoxins"/>
    <property type="match status" value="1"/>
</dbReference>
<evidence type="ECO:0000256" key="3">
    <source>
        <dbReference type="ARBA" id="ARBA00022723"/>
    </source>
</evidence>
<keyword evidence="3 6" id="KW-0479">Metal-binding</keyword>
<gene>
    <name evidence="8" type="ORF">GM415_17060</name>
</gene>
<feature type="domain" description="4Fe-4S ferredoxin-type" evidence="7">
    <location>
        <begin position="41"/>
        <end position="70"/>
    </location>
</feature>
<dbReference type="EMBL" id="CP046400">
    <property type="protein sequence ID" value="QGY41761.1"/>
    <property type="molecule type" value="Genomic_DNA"/>
</dbReference>
<dbReference type="AlphaFoldDB" id="A0A6I6JHU8"/>
<dbReference type="Proteomes" id="UP000428328">
    <property type="component" value="Chromosome"/>
</dbReference>
<evidence type="ECO:0000313" key="8">
    <source>
        <dbReference type="EMBL" id="QGY41761.1"/>
    </source>
</evidence>
<dbReference type="PROSITE" id="PS00198">
    <property type="entry name" value="4FE4S_FER_1"/>
    <property type="match status" value="1"/>
</dbReference>
<dbReference type="PRINTS" id="PR00352">
    <property type="entry name" value="3FE4SFRDOXIN"/>
</dbReference>
<keyword evidence="9" id="KW-1185">Reference proteome</keyword>
<keyword evidence="4 6" id="KW-0408">Iron</keyword>
<dbReference type="PROSITE" id="PS51379">
    <property type="entry name" value="4FE4S_FER_2"/>
    <property type="match status" value="2"/>
</dbReference>
<dbReference type="GO" id="GO:0051539">
    <property type="term" value="F:4 iron, 4 sulfur cluster binding"/>
    <property type="evidence" value="ECO:0007669"/>
    <property type="project" value="UniProtKB-KW"/>
</dbReference>
<evidence type="ECO:0000256" key="5">
    <source>
        <dbReference type="ARBA" id="ARBA00023014"/>
    </source>
</evidence>
<dbReference type="PANTHER" id="PTHR43687">
    <property type="entry name" value="ADENYLYLSULFATE REDUCTASE, BETA SUBUNIT"/>
    <property type="match status" value="1"/>
</dbReference>
<organism evidence="8 9">
    <name type="scientific">Pseudodesulfovibrio cashew</name>
    <dbReference type="NCBI Taxonomy" id="2678688"/>
    <lineage>
        <taxon>Bacteria</taxon>
        <taxon>Pseudomonadati</taxon>
        <taxon>Thermodesulfobacteriota</taxon>
        <taxon>Desulfovibrionia</taxon>
        <taxon>Desulfovibrionales</taxon>
        <taxon>Desulfovibrionaceae</taxon>
    </lineage>
</organism>
<keyword evidence="6" id="KW-0813">Transport</keyword>